<dbReference type="PANTHER" id="PTHR30537:SF3">
    <property type="entry name" value="TRANSCRIPTIONAL REGULATORY PROTEIN"/>
    <property type="match status" value="1"/>
</dbReference>
<evidence type="ECO:0000256" key="2">
    <source>
        <dbReference type="ARBA" id="ARBA00023015"/>
    </source>
</evidence>
<comment type="caution">
    <text evidence="6">The sequence shown here is derived from an EMBL/GenBank/DDBJ whole genome shotgun (WGS) entry which is preliminary data.</text>
</comment>
<evidence type="ECO:0000259" key="5">
    <source>
        <dbReference type="PROSITE" id="PS50931"/>
    </source>
</evidence>
<dbReference type="AlphaFoldDB" id="A0A7W6KLK2"/>
<dbReference type="GO" id="GO:0043565">
    <property type="term" value="F:sequence-specific DNA binding"/>
    <property type="evidence" value="ECO:0007669"/>
    <property type="project" value="TreeGrafter"/>
</dbReference>
<dbReference type="Gene3D" id="3.40.190.290">
    <property type="match status" value="1"/>
</dbReference>
<dbReference type="InterPro" id="IPR005119">
    <property type="entry name" value="LysR_subst-bd"/>
</dbReference>
<evidence type="ECO:0000256" key="3">
    <source>
        <dbReference type="ARBA" id="ARBA00023125"/>
    </source>
</evidence>
<keyword evidence="7" id="KW-1185">Reference proteome</keyword>
<comment type="similarity">
    <text evidence="1">Belongs to the LysR transcriptional regulatory family.</text>
</comment>
<dbReference type="PROSITE" id="PS50931">
    <property type="entry name" value="HTH_LYSR"/>
    <property type="match status" value="1"/>
</dbReference>
<dbReference type="Gene3D" id="1.10.10.10">
    <property type="entry name" value="Winged helix-like DNA-binding domain superfamily/Winged helix DNA-binding domain"/>
    <property type="match status" value="1"/>
</dbReference>
<protein>
    <submittedName>
        <fullName evidence="6">DNA-binding transcriptional LysR family regulator</fullName>
    </submittedName>
</protein>
<evidence type="ECO:0000313" key="7">
    <source>
        <dbReference type="Proteomes" id="UP000530571"/>
    </source>
</evidence>
<feature type="domain" description="HTH lysR-type" evidence="5">
    <location>
        <begin position="5"/>
        <end position="62"/>
    </location>
</feature>
<proteinExistence type="inferred from homology"/>
<organism evidence="6 7">
    <name type="scientific">Martelella radicis</name>
    <dbReference type="NCBI Taxonomy" id="1397476"/>
    <lineage>
        <taxon>Bacteria</taxon>
        <taxon>Pseudomonadati</taxon>
        <taxon>Pseudomonadota</taxon>
        <taxon>Alphaproteobacteria</taxon>
        <taxon>Hyphomicrobiales</taxon>
        <taxon>Aurantimonadaceae</taxon>
        <taxon>Martelella</taxon>
    </lineage>
</organism>
<dbReference type="PRINTS" id="PR00039">
    <property type="entry name" value="HTHLYSR"/>
</dbReference>
<dbReference type="Pfam" id="PF03466">
    <property type="entry name" value="LysR_substrate"/>
    <property type="match status" value="1"/>
</dbReference>
<dbReference type="InterPro" id="IPR058163">
    <property type="entry name" value="LysR-type_TF_proteobact-type"/>
</dbReference>
<gene>
    <name evidence="6" type="ORF">GGR30_003441</name>
</gene>
<name>A0A7W6KLK2_9HYPH</name>
<dbReference type="InterPro" id="IPR000847">
    <property type="entry name" value="LysR_HTH_N"/>
</dbReference>
<dbReference type="RefSeq" id="WP_183488556.1">
    <property type="nucleotide sequence ID" value="NZ_JACIDZ010000012.1"/>
</dbReference>
<evidence type="ECO:0000256" key="4">
    <source>
        <dbReference type="ARBA" id="ARBA00023163"/>
    </source>
</evidence>
<evidence type="ECO:0000313" key="6">
    <source>
        <dbReference type="EMBL" id="MBB4123496.1"/>
    </source>
</evidence>
<dbReference type="Proteomes" id="UP000530571">
    <property type="component" value="Unassembled WGS sequence"/>
</dbReference>
<evidence type="ECO:0000256" key="1">
    <source>
        <dbReference type="ARBA" id="ARBA00009437"/>
    </source>
</evidence>
<dbReference type="PANTHER" id="PTHR30537">
    <property type="entry name" value="HTH-TYPE TRANSCRIPTIONAL REGULATOR"/>
    <property type="match status" value="1"/>
</dbReference>
<reference evidence="6 7" key="1">
    <citation type="submission" date="2020-08" db="EMBL/GenBank/DDBJ databases">
        <title>Genomic Encyclopedia of Type Strains, Phase IV (KMG-IV): sequencing the most valuable type-strain genomes for metagenomic binning, comparative biology and taxonomic classification.</title>
        <authorList>
            <person name="Goeker M."/>
        </authorList>
    </citation>
    <scope>NUCLEOTIDE SEQUENCE [LARGE SCALE GENOMIC DNA]</scope>
    <source>
        <strain evidence="6 7">DSM 28101</strain>
    </source>
</reference>
<dbReference type="Pfam" id="PF00126">
    <property type="entry name" value="HTH_1"/>
    <property type="match status" value="1"/>
</dbReference>
<dbReference type="InterPro" id="IPR036390">
    <property type="entry name" value="WH_DNA-bd_sf"/>
</dbReference>
<dbReference type="EMBL" id="JACIDZ010000012">
    <property type="protein sequence ID" value="MBB4123496.1"/>
    <property type="molecule type" value="Genomic_DNA"/>
</dbReference>
<dbReference type="SUPFAM" id="SSF46785">
    <property type="entry name" value="Winged helix' DNA-binding domain"/>
    <property type="match status" value="1"/>
</dbReference>
<keyword evidence="2" id="KW-0805">Transcription regulation</keyword>
<dbReference type="SUPFAM" id="SSF53850">
    <property type="entry name" value="Periplasmic binding protein-like II"/>
    <property type="match status" value="1"/>
</dbReference>
<keyword evidence="3 6" id="KW-0238">DNA-binding</keyword>
<dbReference type="InterPro" id="IPR036388">
    <property type="entry name" value="WH-like_DNA-bd_sf"/>
</dbReference>
<accession>A0A7W6KLK2</accession>
<dbReference type="GO" id="GO:0006351">
    <property type="term" value="P:DNA-templated transcription"/>
    <property type="evidence" value="ECO:0007669"/>
    <property type="project" value="TreeGrafter"/>
</dbReference>
<dbReference type="GO" id="GO:0003700">
    <property type="term" value="F:DNA-binding transcription factor activity"/>
    <property type="evidence" value="ECO:0007669"/>
    <property type="project" value="InterPro"/>
</dbReference>
<keyword evidence="4" id="KW-0804">Transcription</keyword>
<sequence>MAASIDFDDLRFLLAVAESGSTLAAARRLGVSQSTVARRIAALEASLGRQLFDKRRDGYRLTADGESLRPEAEAVETAMRAFALAADGLSRAVGGTVRFTTNEVMAGLFVPELVSRLKARHPGIGLEVDVTPVLRDLGAGEADIALRAAPPPQQAGLVGVRLAEDHWSLYCARTYAERHGAPSNVEELSRHCLIGLVPDGRHDVAVAWAERHFPPGNVVVRQNSIPSAFASIASGIGVGFYSDILALGRDDIVLCFRPDIPPSAEVWLLTHERLRHAPRIRAVMEETKALVAGRIRANGQ</sequence>